<organism evidence="1 2">
    <name type="scientific">Aureobasidium vineae</name>
    <dbReference type="NCBI Taxonomy" id="2773715"/>
    <lineage>
        <taxon>Eukaryota</taxon>
        <taxon>Fungi</taxon>
        <taxon>Dikarya</taxon>
        <taxon>Ascomycota</taxon>
        <taxon>Pezizomycotina</taxon>
        <taxon>Dothideomycetes</taxon>
        <taxon>Dothideomycetidae</taxon>
        <taxon>Dothideales</taxon>
        <taxon>Saccotheciaceae</taxon>
        <taxon>Aureobasidium</taxon>
    </lineage>
</organism>
<reference evidence="1" key="1">
    <citation type="submission" date="2020-06" db="EMBL/GenBank/DDBJ databases">
        <authorList>
            <person name="Onetto C."/>
        </authorList>
    </citation>
    <scope>NUCLEOTIDE SEQUENCE</scope>
</reference>
<sequence>MSNEPTLLTPFCHQPDPKLFFQNKELPHFAPSKDTLVLLYPGEATGSGLVFSQQHKVASWIDSDLQLPPKTSWLPLPKILERWIQMWDTGKITPELKLVSWNEWDLPASLRAWAELGDAIEARLPTSVARQTTYEPLIKQSVAEKWIEQSFQYAFLTRARRPAFGSIAPGVSVWSTKLLEALHAAEPEDSERKKVIGRKPGDPKDYQSALSCDLAPTLLCPGRAVETSWRDHSKPSLRGYKGRGSALLNRRAGFYLCPDEDWSDAIVFSDGRGRENLFTFRGSCPWMPGRPLALLRDVLRFWKTLVVDGVWTIGDGGVSGNMPHFHFLTGTRKSINVAGTRTHVDYCADWEVAASF</sequence>
<dbReference type="EMBL" id="CAIJEN010000009">
    <property type="protein sequence ID" value="CAD0091016.1"/>
    <property type="molecule type" value="Genomic_DNA"/>
</dbReference>
<protein>
    <submittedName>
        <fullName evidence="1">Uncharacterized protein</fullName>
    </submittedName>
</protein>
<keyword evidence="2" id="KW-1185">Reference proteome</keyword>
<dbReference type="Proteomes" id="UP000716446">
    <property type="component" value="Unassembled WGS sequence"/>
</dbReference>
<evidence type="ECO:0000313" key="2">
    <source>
        <dbReference type="Proteomes" id="UP000716446"/>
    </source>
</evidence>
<dbReference type="AlphaFoldDB" id="A0A9N8JPJ2"/>
<name>A0A9N8JPJ2_9PEZI</name>
<proteinExistence type="predicted"/>
<accession>A0A9N8JPJ2</accession>
<evidence type="ECO:0000313" key="1">
    <source>
        <dbReference type="EMBL" id="CAD0091016.1"/>
    </source>
</evidence>
<comment type="caution">
    <text evidence="1">The sequence shown here is derived from an EMBL/GenBank/DDBJ whole genome shotgun (WGS) entry which is preliminary data.</text>
</comment>
<gene>
    <name evidence="1" type="ORF">AWRI4619_LOCUS6597</name>
</gene>